<sequence length="164" mass="18887">MKKVFKITLYSFLISTSLWSCIPSYSAYPKEYNHAKADFKKQKVFVMNKDLEREFKILKHSDIYEIVEDSTHAAKITLHPMKTYTPPCGNPMIGSMLTVGLLPSGFPYDISYSYDVAENSTTKNYQYKLQVYQSLWLFNIFRLGRTFSKQSGKALLGSYIASNK</sequence>
<evidence type="ECO:0008006" key="4">
    <source>
        <dbReference type="Google" id="ProtNLM"/>
    </source>
</evidence>
<dbReference type="EMBL" id="VFPD01000001">
    <property type="protein sequence ID" value="TQM22146.1"/>
    <property type="molecule type" value="Genomic_DNA"/>
</dbReference>
<evidence type="ECO:0000256" key="1">
    <source>
        <dbReference type="SAM" id="SignalP"/>
    </source>
</evidence>
<gene>
    <name evidence="2" type="ORF">FB551_1853</name>
</gene>
<protein>
    <recommendedName>
        <fullName evidence="4">Lipoprotein</fullName>
    </recommendedName>
</protein>
<evidence type="ECO:0000313" key="2">
    <source>
        <dbReference type="EMBL" id="TQM22146.1"/>
    </source>
</evidence>
<organism evidence="2 3">
    <name type="scientific">Chryseobacterium aquifrigidense</name>
    <dbReference type="NCBI Taxonomy" id="558021"/>
    <lineage>
        <taxon>Bacteria</taxon>
        <taxon>Pseudomonadati</taxon>
        <taxon>Bacteroidota</taxon>
        <taxon>Flavobacteriia</taxon>
        <taxon>Flavobacteriales</taxon>
        <taxon>Weeksellaceae</taxon>
        <taxon>Chryseobacterium group</taxon>
        <taxon>Chryseobacterium</taxon>
    </lineage>
</organism>
<accession>A0A543EKN9</accession>
<comment type="caution">
    <text evidence="2">The sequence shown here is derived from an EMBL/GenBank/DDBJ whole genome shotgun (WGS) entry which is preliminary data.</text>
</comment>
<name>A0A543EKN9_9FLAO</name>
<evidence type="ECO:0000313" key="3">
    <source>
        <dbReference type="Proteomes" id="UP000316437"/>
    </source>
</evidence>
<keyword evidence="1" id="KW-0732">Signal</keyword>
<dbReference type="Proteomes" id="UP000316437">
    <property type="component" value="Unassembled WGS sequence"/>
</dbReference>
<feature type="chain" id="PRO_5022147319" description="Lipoprotein" evidence="1">
    <location>
        <begin position="21"/>
        <end position="164"/>
    </location>
</feature>
<proteinExistence type="predicted"/>
<reference evidence="2 3" key="1">
    <citation type="submission" date="2019-06" db="EMBL/GenBank/DDBJ databases">
        <title>Sorghum-associated microbial communities from plants grown in Nebraska, USA.</title>
        <authorList>
            <person name="Schachtman D."/>
        </authorList>
    </citation>
    <scope>NUCLEOTIDE SEQUENCE [LARGE SCALE GENOMIC DNA]</scope>
    <source>
        <strain evidence="2 3">110</strain>
    </source>
</reference>
<dbReference type="AlphaFoldDB" id="A0A543EKN9"/>
<keyword evidence="3" id="KW-1185">Reference proteome</keyword>
<feature type="signal peptide" evidence="1">
    <location>
        <begin position="1"/>
        <end position="20"/>
    </location>
</feature>